<evidence type="ECO:0000313" key="3">
    <source>
        <dbReference type="Proteomes" id="UP000076079"/>
    </source>
</evidence>
<feature type="domain" description="Transcription regulator PadR N-terminal" evidence="1">
    <location>
        <begin position="24"/>
        <end position="98"/>
    </location>
</feature>
<reference evidence="2 3" key="1">
    <citation type="journal article" date="2016" name="Genome Announc.">
        <title>First Complete Genome Sequence of a Subdivision 6 Acidobacterium Strain.</title>
        <authorList>
            <person name="Huang S."/>
            <person name="Vieira S."/>
            <person name="Bunk B."/>
            <person name="Riedel T."/>
            <person name="Sproer C."/>
            <person name="Overmann J."/>
        </authorList>
    </citation>
    <scope>NUCLEOTIDE SEQUENCE [LARGE SCALE GENOMIC DNA]</scope>
    <source>
        <strain evidence="3">DSM 100886 HEG_-6_39</strain>
    </source>
</reference>
<dbReference type="RefSeq" id="WP_110172486.1">
    <property type="nucleotide sequence ID" value="NZ_CP015136.1"/>
</dbReference>
<proteinExistence type="predicted"/>
<dbReference type="Gene3D" id="1.10.10.10">
    <property type="entry name" value="Winged helix-like DNA-binding domain superfamily/Winged helix DNA-binding domain"/>
    <property type="match status" value="1"/>
</dbReference>
<keyword evidence="3" id="KW-1185">Reference proteome</keyword>
<dbReference type="InterPro" id="IPR005149">
    <property type="entry name" value="Tscrpt_reg_PadR_N"/>
</dbReference>
<protein>
    <submittedName>
        <fullName evidence="2">Transcriptional regulator, Acidobacterial, PadR-family</fullName>
    </submittedName>
</protein>
<accession>A0A143PR95</accession>
<dbReference type="Proteomes" id="UP000076079">
    <property type="component" value="Chromosome"/>
</dbReference>
<dbReference type="KEGG" id="abac:LuPra_04129"/>
<dbReference type="InterPro" id="IPR052509">
    <property type="entry name" value="Metal_resp_DNA-bind_regulator"/>
</dbReference>
<dbReference type="SUPFAM" id="SSF46785">
    <property type="entry name" value="Winged helix' DNA-binding domain"/>
    <property type="match status" value="1"/>
</dbReference>
<dbReference type="InterPro" id="IPR036388">
    <property type="entry name" value="WH-like_DNA-bd_sf"/>
</dbReference>
<dbReference type="Pfam" id="PF03551">
    <property type="entry name" value="PadR"/>
    <property type="match status" value="1"/>
</dbReference>
<dbReference type="PANTHER" id="PTHR33169:SF13">
    <property type="entry name" value="PADR-FAMILY TRANSCRIPTIONAL REGULATOR"/>
    <property type="match status" value="1"/>
</dbReference>
<dbReference type="AlphaFoldDB" id="A0A143PR95"/>
<gene>
    <name evidence="2" type="ORF">LuPra_04129</name>
</gene>
<sequence length="117" mass="12883">MPMSRSTPPDVNSLRPLPPAVFHILVSLAARDAHGYAIMQEVADRAGVRLGPGTLYTTIRRLLEQGLVAERRSALGDDNDDPRRRYYRLTAYGRAAARAEAARLSDLVRQARTLGLA</sequence>
<evidence type="ECO:0000313" key="2">
    <source>
        <dbReference type="EMBL" id="AMY10886.1"/>
    </source>
</evidence>
<reference evidence="3" key="2">
    <citation type="submission" date="2016-04" db="EMBL/GenBank/DDBJ databases">
        <title>First Complete Genome Sequence of a Subdivision 6 Acidobacterium.</title>
        <authorList>
            <person name="Huang S."/>
            <person name="Vieira S."/>
            <person name="Bunk B."/>
            <person name="Riedel T."/>
            <person name="Sproeer C."/>
            <person name="Overmann J."/>
        </authorList>
    </citation>
    <scope>NUCLEOTIDE SEQUENCE [LARGE SCALE GENOMIC DNA]</scope>
    <source>
        <strain evidence="3">DSM 100886 HEG_-6_39</strain>
    </source>
</reference>
<evidence type="ECO:0000259" key="1">
    <source>
        <dbReference type="Pfam" id="PF03551"/>
    </source>
</evidence>
<dbReference type="STRING" id="1855912.LuPra_04129"/>
<dbReference type="OrthoDB" id="9814826at2"/>
<dbReference type="EMBL" id="CP015136">
    <property type="protein sequence ID" value="AMY10886.1"/>
    <property type="molecule type" value="Genomic_DNA"/>
</dbReference>
<dbReference type="PANTHER" id="PTHR33169">
    <property type="entry name" value="PADR-FAMILY TRANSCRIPTIONAL REGULATOR"/>
    <property type="match status" value="1"/>
</dbReference>
<name>A0A143PR95_LUTPR</name>
<organism evidence="2 3">
    <name type="scientific">Luteitalea pratensis</name>
    <dbReference type="NCBI Taxonomy" id="1855912"/>
    <lineage>
        <taxon>Bacteria</taxon>
        <taxon>Pseudomonadati</taxon>
        <taxon>Acidobacteriota</taxon>
        <taxon>Vicinamibacteria</taxon>
        <taxon>Vicinamibacterales</taxon>
        <taxon>Vicinamibacteraceae</taxon>
        <taxon>Luteitalea</taxon>
    </lineage>
</organism>
<dbReference type="InterPro" id="IPR036390">
    <property type="entry name" value="WH_DNA-bd_sf"/>
</dbReference>